<evidence type="ECO:0000256" key="1">
    <source>
        <dbReference type="SAM" id="MobiDB-lite"/>
    </source>
</evidence>
<feature type="compositionally biased region" description="Basic residues" evidence="1">
    <location>
        <begin position="74"/>
        <end position="96"/>
    </location>
</feature>
<dbReference type="Proteomes" id="UP000887574">
    <property type="component" value="Unplaced"/>
</dbReference>
<evidence type="ECO:0000313" key="4">
    <source>
        <dbReference type="WBParaSite" id="jg1810"/>
    </source>
</evidence>
<keyword evidence="3" id="KW-1185">Reference proteome</keyword>
<keyword evidence="2" id="KW-0732">Signal</keyword>
<reference evidence="4" key="1">
    <citation type="submission" date="2022-11" db="UniProtKB">
        <authorList>
            <consortium name="WormBaseParasite"/>
        </authorList>
    </citation>
    <scope>IDENTIFICATION</scope>
</reference>
<dbReference type="AlphaFoldDB" id="A0A915DBE8"/>
<proteinExistence type="predicted"/>
<evidence type="ECO:0000256" key="2">
    <source>
        <dbReference type="SAM" id="SignalP"/>
    </source>
</evidence>
<organism evidence="3 4">
    <name type="scientific">Ditylenchus dipsaci</name>
    <dbReference type="NCBI Taxonomy" id="166011"/>
    <lineage>
        <taxon>Eukaryota</taxon>
        <taxon>Metazoa</taxon>
        <taxon>Ecdysozoa</taxon>
        <taxon>Nematoda</taxon>
        <taxon>Chromadorea</taxon>
        <taxon>Rhabditida</taxon>
        <taxon>Tylenchina</taxon>
        <taxon>Tylenchomorpha</taxon>
        <taxon>Sphaerularioidea</taxon>
        <taxon>Anguinidae</taxon>
        <taxon>Anguininae</taxon>
        <taxon>Ditylenchus</taxon>
    </lineage>
</organism>
<feature type="region of interest" description="Disordered" evidence="1">
    <location>
        <begin position="51"/>
        <end position="164"/>
    </location>
</feature>
<sequence>MLLYVVGALFALWVCYEIDRTRKRDGKSRIPILGLVFDNISINVHEEVEKSRMQSIAKKEHHHKNKSDHDKKSDHHKKKSDHSDKGKKKKDKKSASKNKSEESKKKKKGKKSSKNESKGSENKKDGDAGPPAPEGSTDVNASQPSAPAVDAALPPSTEQPKNAN</sequence>
<accession>A0A915DBE8</accession>
<evidence type="ECO:0000313" key="3">
    <source>
        <dbReference type="Proteomes" id="UP000887574"/>
    </source>
</evidence>
<dbReference type="WBParaSite" id="jg1810">
    <property type="protein sequence ID" value="jg1810"/>
    <property type="gene ID" value="jg1810"/>
</dbReference>
<feature type="chain" id="PRO_5037272010" evidence="2">
    <location>
        <begin position="24"/>
        <end position="164"/>
    </location>
</feature>
<feature type="compositionally biased region" description="Basic and acidic residues" evidence="1">
    <location>
        <begin position="113"/>
        <end position="127"/>
    </location>
</feature>
<protein>
    <submittedName>
        <fullName evidence="4">Uncharacterized protein</fullName>
    </submittedName>
</protein>
<feature type="signal peptide" evidence="2">
    <location>
        <begin position="1"/>
        <end position="23"/>
    </location>
</feature>
<name>A0A915DBE8_9BILA</name>